<feature type="domain" description="Ferrous iron transporter FeoA-like" evidence="3">
    <location>
        <begin position="144"/>
        <end position="217"/>
    </location>
</feature>
<evidence type="ECO:0000313" key="5">
    <source>
        <dbReference type="Proteomes" id="UP001231370"/>
    </source>
</evidence>
<organism evidence="4 5">
    <name type="scientific">Roseofilum halophilum BLCC-M91</name>
    <dbReference type="NCBI Taxonomy" id="3022259"/>
    <lineage>
        <taxon>Bacteria</taxon>
        <taxon>Bacillati</taxon>
        <taxon>Cyanobacteriota</taxon>
        <taxon>Cyanophyceae</taxon>
        <taxon>Desertifilales</taxon>
        <taxon>Desertifilaceae</taxon>
        <taxon>Roseofilum</taxon>
        <taxon>Roseofilum halophilum</taxon>
    </lineage>
</organism>
<comment type="caution">
    <text evidence="4">The sequence shown here is derived from an EMBL/GenBank/DDBJ whole genome shotgun (WGS) entry which is preliminary data.</text>
</comment>
<dbReference type="InterPro" id="IPR008988">
    <property type="entry name" value="Transcriptional_repressor_C"/>
</dbReference>
<dbReference type="InterPro" id="IPR007167">
    <property type="entry name" value="Fe-transptr_FeoA-like"/>
</dbReference>
<evidence type="ECO:0000256" key="2">
    <source>
        <dbReference type="SAM" id="MobiDB-lite"/>
    </source>
</evidence>
<dbReference type="Gene3D" id="2.30.30.90">
    <property type="match status" value="2"/>
</dbReference>
<dbReference type="SUPFAM" id="SSF50037">
    <property type="entry name" value="C-terminal domain of transcriptional repressors"/>
    <property type="match status" value="2"/>
</dbReference>
<dbReference type="PANTHER" id="PTHR42954">
    <property type="entry name" value="FE(2+) TRANSPORT PROTEIN A"/>
    <property type="match status" value="1"/>
</dbReference>
<dbReference type="Proteomes" id="UP001231370">
    <property type="component" value="Unassembled WGS sequence"/>
</dbReference>
<name>A0ABT7BLP8_9CYAN</name>
<dbReference type="RefSeq" id="WP_283763422.1">
    <property type="nucleotide sequence ID" value="NZ_JAQPOK010000109.1"/>
</dbReference>
<evidence type="ECO:0000313" key="4">
    <source>
        <dbReference type="EMBL" id="MDJ1180120.1"/>
    </source>
</evidence>
<evidence type="ECO:0000259" key="3">
    <source>
        <dbReference type="SMART" id="SM00899"/>
    </source>
</evidence>
<sequence>MNTSQVMGWMKRWGRNDRPDRPPGRGKHHHGHYDYLGVSSSQDEQAKSEIPEKNGFLLSEGQPGQQVWVRGFQGKGGISRLLAMGITPGSQVQILSRQGSGSVVVAIADNRLGLGAGLASRVLVTETNPSLHPNLDMENSTSALHLGDLSVGEKGRIIGYENTHRAYKSKLLSMGLTPGTEFTVVRVAPLGDPVAIQVRGFNLSVRKQEAEALKVEMVMGNG</sequence>
<dbReference type="EMBL" id="JAQPOK010000109">
    <property type="protein sequence ID" value="MDJ1180120.1"/>
    <property type="molecule type" value="Genomic_DNA"/>
</dbReference>
<dbReference type="InterPro" id="IPR052713">
    <property type="entry name" value="FeoA"/>
</dbReference>
<dbReference type="InterPro" id="IPR038157">
    <property type="entry name" value="FeoA_core_dom"/>
</dbReference>
<dbReference type="Pfam" id="PF04023">
    <property type="entry name" value="FeoA"/>
    <property type="match status" value="2"/>
</dbReference>
<dbReference type="PANTHER" id="PTHR42954:SF2">
    <property type="entry name" value="FE(2+) TRANSPORT PROTEIN A"/>
    <property type="match status" value="1"/>
</dbReference>
<feature type="domain" description="Ferrous iron transporter FeoA-like" evidence="3">
    <location>
        <begin position="56"/>
        <end position="126"/>
    </location>
</feature>
<dbReference type="SMART" id="SM00899">
    <property type="entry name" value="FeoA"/>
    <property type="match status" value="2"/>
</dbReference>
<proteinExistence type="predicted"/>
<protein>
    <submittedName>
        <fullName evidence="4">FeoA family protein</fullName>
    </submittedName>
</protein>
<gene>
    <name evidence="4" type="ORF">PJF56_14740</name>
</gene>
<keyword evidence="1" id="KW-0408">Iron</keyword>
<keyword evidence="5" id="KW-1185">Reference proteome</keyword>
<accession>A0ABT7BLP8</accession>
<feature type="region of interest" description="Disordered" evidence="2">
    <location>
        <begin position="1"/>
        <end position="32"/>
    </location>
</feature>
<evidence type="ECO:0000256" key="1">
    <source>
        <dbReference type="ARBA" id="ARBA00023004"/>
    </source>
</evidence>
<reference evidence="4 5" key="1">
    <citation type="submission" date="2023-01" db="EMBL/GenBank/DDBJ databases">
        <title>Novel diversity within Roseofilum (Cyanobacteria; Desertifilaceae) from marine benthic mats with descriptions of four novel species.</title>
        <authorList>
            <person name="Wang Y."/>
            <person name="Berthold D.E."/>
            <person name="Hu J."/>
            <person name="Lefler F.W."/>
            <person name="Laughinghouse H.D. IV."/>
        </authorList>
    </citation>
    <scope>NUCLEOTIDE SEQUENCE [LARGE SCALE GENOMIC DNA]</scope>
    <source>
        <strain evidence="4 5">BLCC-M91</strain>
    </source>
</reference>
<feature type="compositionally biased region" description="Basic and acidic residues" evidence="2">
    <location>
        <begin position="14"/>
        <end position="23"/>
    </location>
</feature>